<evidence type="ECO:0000313" key="3">
    <source>
        <dbReference type="Proteomes" id="UP000642993"/>
    </source>
</evidence>
<dbReference type="PROSITE" id="PS51318">
    <property type="entry name" value="TAT"/>
    <property type="match status" value="1"/>
</dbReference>
<reference evidence="2" key="1">
    <citation type="submission" date="2020-09" db="EMBL/GenBank/DDBJ databases">
        <title>Hoyosella lacisalsi sp. nov., a halotolerant actinobacterium isolated from soil of Lake Gudzhirganskoe.</title>
        <authorList>
            <person name="Yang Q."/>
            <person name="Guo P.Y."/>
            <person name="Liu S.W."/>
            <person name="Li F.N."/>
            <person name="Sun C.H."/>
        </authorList>
    </citation>
    <scope>NUCLEOTIDE SEQUENCE</scope>
    <source>
        <strain evidence="2">G463</strain>
    </source>
</reference>
<keyword evidence="3" id="KW-1185">Reference proteome</keyword>
<protein>
    <recommendedName>
        <fullName evidence="4">Alpha/beta hydrolase</fullName>
    </recommendedName>
</protein>
<comment type="caution">
    <text evidence="2">The sequence shown here is derived from an EMBL/GenBank/DDBJ whole genome shotgun (WGS) entry which is preliminary data.</text>
</comment>
<dbReference type="Gene3D" id="3.40.50.1820">
    <property type="entry name" value="alpha/beta hydrolase"/>
    <property type="match status" value="1"/>
</dbReference>
<evidence type="ECO:0000256" key="1">
    <source>
        <dbReference type="SAM" id="SignalP"/>
    </source>
</evidence>
<sequence>MQQEKVPPIRRRSILACASAAVLATILATSHSLALAEPGRQSDPRKHAAVHCDADLTMAPDTMREPVLLVPPTETGIPRDHPLIAELVNAGHTTCILTVPRNAATDSSRASRHVFDTLRAMIEIHSDKISIVTIGSGALPSILAIGKWPAAAHVVKDLVAISPDLDPRNRTTLSNARSTGLETTFIVSGTDAAGVAHTVDDLLPQPESPLRIVRTQDVCGPYFPEALALQATWDTFVSTGEVSFQTLAADPVAQLLAIDALASDGPAEPRRVPRSACP</sequence>
<dbReference type="AlphaFoldDB" id="A0A927PN04"/>
<evidence type="ECO:0000313" key="2">
    <source>
        <dbReference type="EMBL" id="MBD8507066.1"/>
    </source>
</evidence>
<dbReference type="SUPFAM" id="SSF53474">
    <property type="entry name" value="alpha/beta-Hydrolases"/>
    <property type="match status" value="1"/>
</dbReference>
<organism evidence="2 3">
    <name type="scientific">Lolliginicoccus lacisalsi</name>
    <dbReference type="NCBI Taxonomy" id="2742202"/>
    <lineage>
        <taxon>Bacteria</taxon>
        <taxon>Bacillati</taxon>
        <taxon>Actinomycetota</taxon>
        <taxon>Actinomycetes</taxon>
        <taxon>Mycobacteriales</taxon>
        <taxon>Hoyosellaceae</taxon>
        <taxon>Lolliginicoccus</taxon>
    </lineage>
</organism>
<feature type="chain" id="PRO_5036697039" description="Alpha/beta hydrolase" evidence="1">
    <location>
        <begin position="37"/>
        <end position="278"/>
    </location>
</feature>
<dbReference type="Proteomes" id="UP000642993">
    <property type="component" value="Unassembled WGS sequence"/>
</dbReference>
<dbReference type="EMBL" id="JACYWE010000006">
    <property type="protein sequence ID" value="MBD8507066.1"/>
    <property type="molecule type" value="Genomic_DNA"/>
</dbReference>
<proteinExistence type="predicted"/>
<dbReference type="InterPro" id="IPR006311">
    <property type="entry name" value="TAT_signal"/>
</dbReference>
<feature type="signal peptide" evidence="1">
    <location>
        <begin position="1"/>
        <end position="36"/>
    </location>
</feature>
<evidence type="ECO:0008006" key="4">
    <source>
        <dbReference type="Google" id="ProtNLM"/>
    </source>
</evidence>
<name>A0A927PN04_9ACTN</name>
<gene>
    <name evidence="2" type="ORF">HT102_11260</name>
</gene>
<accession>A0A927PN04</accession>
<keyword evidence="1" id="KW-0732">Signal</keyword>
<dbReference type="RefSeq" id="WP_192039520.1">
    <property type="nucleotide sequence ID" value="NZ_JACYWE010000006.1"/>
</dbReference>
<dbReference type="InterPro" id="IPR029058">
    <property type="entry name" value="AB_hydrolase_fold"/>
</dbReference>